<evidence type="ECO:0000256" key="1">
    <source>
        <dbReference type="SAM" id="SignalP"/>
    </source>
</evidence>
<dbReference type="OrthoDB" id="2841294at2759"/>
<dbReference type="InterPro" id="IPR045469">
    <property type="entry name" value="Nis1"/>
</dbReference>
<reference evidence="2 3" key="1">
    <citation type="submission" date="2016-06" db="EMBL/GenBank/DDBJ databases">
        <title>Comparative genomics of the ectomycorrhizal sister species Rhizopogon vinicolor and Rhizopogon vesiculosus (Basidiomycota: Boletales) reveals a divergence of the mating type B locus.</title>
        <authorList>
            <consortium name="DOE Joint Genome Institute"/>
            <person name="Mujic A.B."/>
            <person name="Kuo A."/>
            <person name="Tritt A."/>
            <person name="Lipzen A."/>
            <person name="Chen C."/>
            <person name="Johnson J."/>
            <person name="Sharma A."/>
            <person name="Barry K."/>
            <person name="Grigoriev I.V."/>
            <person name="Spatafora J.W."/>
        </authorList>
    </citation>
    <scope>NUCLEOTIDE SEQUENCE [LARGE SCALE GENOMIC DNA]</scope>
    <source>
        <strain evidence="2 3">AM-OR11-026</strain>
    </source>
</reference>
<evidence type="ECO:0000313" key="3">
    <source>
        <dbReference type="Proteomes" id="UP000092154"/>
    </source>
</evidence>
<feature type="chain" id="PRO_5008597730" description="Phosphatidylglycerol/phosphatidylinositol transfer protein" evidence="1">
    <location>
        <begin position="20"/>
        <end position="141"/>
    </location>
</feature>
<dbReference type="Pfam" id="PF19271">
    <property type="entry name" value="Nis1"/>
    <property type="match status" value="1"/>
</dbReference>
<keyword evidence="3" id="KW-1185">Reference proteome</keyword>
<evidence type="ECO:0000313" key="2">
    <source>
        <dbReference type="EMBL" id="OAX38183.1"/>
    </source>
</evidence>
<evidence type="ECO:0008006" key="4">
    <source>
        <dbReference type="Google" id="ProtNLM"/>
    </source>
</evidence>
<protein>
    <recommendedName>
        <fullName evidence="4">Phosphatidylglycerol/phosphatidylinositol transfer protein</fullName>
    </recommendedName>
</protein>
<dbReference type="AlphaFoldDB" id="A0A1B7N003"/>
<gene>
    <name evidence="2" type="ORF">K503DRAFT_850133</name>
</gene>
<dbReference type="EMBL" id="KV448309">
    <property type="protein sequence ID" value="OAX38183.1"/>
    <property type="molecule type" value="Genomic_DNA"/>
</dbReference>
<keyword evidence="1" id="KW-0732">Signal</keyword>
<organism evidence="2 3">
    <name type="scientific">Rhizopogon vinicolor AM-OR11-026</name>
    <dbReference type="NCBI Taxonomy" id="1314800"/>
    <lineage>
        <taxon>Eukaryota</taxon>
        <taxon>Fungi</taxon>
        <taxon>Dikarya</taxon>
        <taxon>Basidiomycota</taxon>
        <taxon>Agaricomycotina</taxon>
        <taxon>Agaricomycetes</taxon>
        <taxon>Agaricomycetidae</taxon>
        <taxon>Boletales</taxon>
        <taxon>Suillineae</taxon>
        <taxon>Rhizopogonaceae</taxon>
        <taxon>Rhizopogon</taxon>
    </lineage>
</organism>
<dbReference type="Proteomes" id="UP000092154">
    <property type="component" value="Unassembled WGS sequence"/>
</dbReference>
<name>A0A1B7N003_9AGAM</name>
<sequence>MKSILSGLSLAFLAASAFAQNAAIGYPPQGLSVSPGTNLTVQVERPNSLTGSEEVAVVIGLQSCPGTPCIAPADFMGQILYNGPFNPQYHETYNPPYENFTIQIPSNIATGTALLGVAHVTLIGAGLYPWLETLNRTITIS</sequence>
<proteinExistence type="predicted"/>
<feature type="signal peptide" evidence="1">
    <location>
        <begin position="1"/>
        <end position="19"/>
    </location>
</feature>
<accession>A0A1B7N003</accession>
<dbReference type="InParanoid" id="A0A1B7N003"/>